<evidence type="ECO:0000256" key="3">
    <source>
        <dbReference type="SAM" id="SignalP"/>
    </source>
</evidence>
<feature type="domain" description="Nose resistant-to-fluoxetine protein N-terminal" evidence="4">
    <location>
        <begin position="109"/>
        <end position="232"/>
    </location>
</feature>
<dbReference type="Proteomes" id="UP000504606">
    <property type="component" value="Unplaced"/>
</dbReference>
<organism evidence="5 6">
    <name type="scientific">Frankliniella occidentalis</name>
    <name type="common">Western flower thrips</name>
    <name type="synonym">Euthrips occidentalis</name>
    <dbReference type="NCBI Taxonomy" id="133901"/>
    <lineage>
        <taxon>Eukaryota</taxon>
        <taxon>Metazoa</taxon>
        <taxon>Ecdysozoa</taxon>
        <taxon>Arthropoda</taxon>
        <taxon>Hexapoda</taxon>
        <taxon>Insecta</taxon>
        <taxon>Pterygota</taxon>
        <taxon>Neoptera</taxon>
        <taxon>Paraneoptera</taxon>
        <taxon>Thysanoptera</taxon>
        <taxon>Terebrantia</taxon>
        <taxon>Thripoidea</taxon>
        <taxon>Thripidae</taxon>
        <taxon>Frankliniella</taxon>
    </lineage>
</organism>
<dbReference type="Pfam" id="PF20146">
    <property type="entry name" value="NRF"/>
    <property type="match status" value="1"/>
</dbReference>
<keyword evidence="2" id="KW-1133">Transmembrane helix</keyword>
<evidence type="ECO:0000256" key="1">
    <source>
        <dbReference type="SAM" id="MobiDB-lite"/>
    </source>
</evidence>
<dbReference type="SMART" id="SM00703">
    <property type="entry name" value="NRF"/>
    <property type="match status" value="1"/>
</dbReference>
<dbReference type="InterPro" id="IPR052728">
    <property type="entry name" value="O2_lipid_transport_reg"/>
</dbReference>
<evidence type="ECO:0000259" key="4">
    <source>
        <dbReference type="SMART" id="SM00703"/>
    </source>
</evidence>
<feature type="transmembrane region" description="Helical" evidence="2">
    <location>
        <begin position="378"/>
        <end position="397"/>
    </location>
</feature>
<keyword evidence="2" id="KW-0812">Transmembrane</keyword>
<keyword evidence="3" id="KW-0732">Signal</keyword>
<reference evidence="6" key="1">
    <citation type="submission" date="2025-08" db="UniProtKB">
        <authorList>
            <consortium name="RefSeq"/>
        </authorList>
    </citation>
    <scope>IDENTIFICATION</scope>
    <source>
        <tissue evidence="6">Whole organism</tissue>
    </source>
</reference>
<evidence type="ECO:0000313" key="5">
    <source>
        <dbReference type="Proteomes" id="UP000504606"/>
    </source>
</evidence>
<accession>A0A9C6UAV3</accession>
<dbReference type="GeneID" id="113205879"/>
<gene>
    <name evidence="6" type="primary">LOC113205879</name>
</gene>
<dbReference type="PANTHER" id="PTHR11161">
    <property type="entry name" value="O-ACYLTRANSFERASE"/>
    <property type="match status" value="1"/>
</dbReference>
<feature type="transmembrane region" description="Helical" evidence="2">
    <location>
        <begin position="260"/>
        <end position="280"/>
    </location>
</feature>
<dbReference type="RefSeq" id="XP_052125243.1">
    <property type="nucleotide sequence ID" value="XM_052269283.1"/>
</dbReference>
<proteinExistence type="predicted"/>
<evidence type="ECO:0000313" key="6">
    <source>
        <dbReference type="RefSeq" id="XP_052125243.1"/>
    </source>
</evidence>
<protein>
    <submittedName>
        <fullName evidence="6">Uncharacterized protein LOC113205879</fullName>
    </submittedName>
</protein>
<feature type="region of interest" description="Disordered" evidence="1">
    <location>
        <begin position="286"/>
        <end position="332"/>
    </location>
</feature>
<keyword evidence="5" id="KW-1185">Reference proteome</keyword>
<dbReference type="OrthoDB" id="207378at2759"/>
<feature type="transmembrane region" description="Helical" evidence="2">
    <location>
        <begin position="417"/>
        <end position="438"/>
    </location>
</feature>
<keyword evidence="2" id="KW-0472">Membrane</keyword>
<evidence type="ECO:0000256" key="2">
    <source>
        <dbReference type="SAM" id="Phobius"/>
    </source>
</evidence>
<dbReference type="PANTHER" id="PTHR11161:SF69">
    <property type="entry name" value="NOSE RESISTANT TO FLUOXETINE PROTEIN 6-LIKE PROTEIN"/>
    <property type="match status" value="1"/>
</dbReference>
<dbReference type="AlphaFoldDB" id="A0A9C6UAV3"/>
<dbReference type="KEGG" id="foc:113205879"/>
<feature type="chain" id="PRO_5038452080" evidence="3">
    <location>
        <begin position="19"/>
        <end position="488"/>
    </location>
</feature>
<feature type="signal peptide" evidence="3">
    <location>
        <begin position="1"/>
        <end position="18"/>
    </location>
</feature>
<name>A0A9C6UAV3_FRAOC</name>
<sequence>MAMIAAILVLVVAASAHAEQHRFSLAPSNGTSPTAAVAPAEAPALVVDAAGGAAGFEYIEVVPTNPRAPSRPTEGPDDAMDPATVAGLQFLGNVYNPHHWAEGVLSEPSATCGGALRTYLNALDNGTTWAVQMTDASGRYSSQFFFGNDFWLGSHTLCEEISSPYAVDNPPWAVTFHVVQIKVHLDAVLTPHPRVLHLGVCLPRSCDPQDITALLEAASRPAKSAAAAAPAVGPRPAPTMEVVRIRRVPGPYVLLADTKLHILAGVSAAIVILMFAGAVLEEVTNRTGQHGRSDSEQQQHQQQQQQQQGGRAGGQQEMQERASKGGALTSGSAHKEAYKPGVMVQIVLAFSPLSNGAKILNCQQQDEDALTAVHGLRFFSLAWVILVHTYLQVFAIAENKTLRTVTERNFMFQTVSNATFSVDTFFFISGVLAAFLYFRATSRTALESGGPPTSKVAPHSGAVHKKKQVGFRKGLVKFLILIFYRFVR</sequence>
<dbReference type="InterPro" id="IPR006621">
    <property type="entry name" value="Nose-resist-to-fluoxetine_N"/>
</dbReference>
<feature type="compositionally biased region" description="Low complexity" evidence="1">
    <location>
        <begin position="298"/>
        <end position="317"/>
    </location>
</feature>